<feature type="transmembrane region" description="Helical" evidence="1">
    <location>
        <begin position="33"/>
        <end position="51"/>
    </location>
</feature>
<organism evidence="2 3">
    <name type="scientific">Paenibacillus glucanolyticus</name>
    <dbReference type="NCBI Taxonomy" id="59843"/>
    <lineage>
        <taxon>Bacteria</taxon>
        <taxon>Bacillati</taxon>
        <taxon>Bacillota</taxon>
        <taxon>Bacilli</taxon>
        <taxon>Bacillales</taxon>
        <taxon>Paenibacillaceae</taxon>
        <taxon>Paenibacillus</taxon>
    </lineage>
</organism>
<keyword evidence="1" id="KW-0472">Membrane</keyword>
<dbReference type="EMBL" id="LWMH01000001">
    <property type="protein sequence ID" value="KZS46449.1"/>
    <property type="molecule type" value="Genomic_DNA"/>
</dbReference>
<dbReference type="AlphaFoldDB" id="A0A163J9D2"/>
<keyword evidence="3" id="KW-1185">Reference proteome</keyword>
<dbReference type="RefSeq" id="WP_063478317.1">
    <property type="nucleotide sequence ID" value="NZ_CP147845.1"/>
</dbReference>
<protein>
    <submittedName>
        <fullName evidence="2">Uncharacterized protein</fullName>
    </submittedName>
</protein>
<accession>A0A163J9D2</accession>
<comment type="caution">
    <text evidence="2">The sequence shown here is derived from an EMBL/GenBank/DDBJ whole genome shotgun (WGS) entry which is preliminary data.</text>
</comment>
<evidence type="ECO:0000256" key="1">
    <source>
        <dbReference type="SAM" id="Phobius"/>
    </source>
</evidence>
<proteinExistence type="predicted"/>
<dbReference type="Proteomes" id="UP000076796">
    <property type="component" value="Unassembled WGS sequence"/>
</dbReference>
<sequence>MEPITVSRKEIHKKSKYQEFLIFMLKEILWNRFLWGILVSVFINLAAYSYITNNYSTYMDTEENIKKVLTNTVTISHGIERNIEKVKFDYEVSEVVLDKDNKIGYVEMVFLPLDPILEASEFVISTGGGKEMELDNVRLYGEGTYGVSIYNKKTNELVNNMITLGYSLREEKEIKEILKTESTSKPAKWFLNTFK</sequence>
<dbReference type="GeneID" id="97558237"/>
<evidence type="ECO:0000313" key="2">
    <source>
        <dbReference type="EMBL" id="KZS46449.1"/>
    </source>
</evidence>
<evidence type="ECO:0000313" key="3">
    <source>
        <dbReference type="Proteomes" id="UP000076796"/>
    </source>
</evidence>
<name>A0A163J9D2_9BACL</name>
<dbReference type="OrthoDB" id="9993637at2"/>
<gene>
    <name evidence="2" type="ORF">AWU65_11245</name>
</gene>
<reference evidence="2" key="1">
    <citation type="journal article" date="2016" name="Genome Announc.">
        <title>Draft genomes of two strains of Paenibacillus glucanolyticus with capability to degrade lignocellulose.</title>
        <authorList>
            <person name="Mathews S.L."/>
            <person name="Pawlak J."/>
            <person name="Grunden A.M."/>
        </authorList>
    </citation>
    <scope>NUCLEOTIDE SEQUENCE [LARGE SCALE GENOMIC DNA]</scope>
    <source>
        <strain evidence="2">SLM1</strain>
    </source>
</reference>
<keyword evidence="1" id="KW-0812">Transmembrane</keyword>
<keyword evidence="1" id="KW-1133">Transmembrane helix</keyword>